<feature type="compositionally biased region" description="Basic and acidic residues" evidence="1">
    <location>
        <begin position="146"/>
        <end position="159"/>
    </location>
</feature>
<accession>A0A6J4QCW9</accession>
<feature type="compositionally biased region" description="Basic and acidic residues" evidence="1">
    <location>
        <begin position="47"/>
        <end position="56"/>
    </location>
</feature>
<feature type="non-terminal residue" evidence="2">
    <location>
        <position position="416"/>
    </location>
</feature>
<feature type="compositionally biased region" description="Basic residues" evidence="1">
    <location>
        <begin position="346"/>
        <end position="358"/>
    </location>
</feature>
<feature type="compositionally biased region" description="Basic and acidic residues" evidence="1">
    <location>
        <begin position="192"/>
        <end position="215"/>
    </location>
</feature>
<organism evidence="2">
    <name type="scientific">uncultured Phycisphaerae bacterium</name>
    <dbReference type="NCBI Taxonomy" id="904963"/>
    <lineage>
        <taxon>Bacteria</taxon>
        <taxon>Pseudomonadati</taxon>
        <taxon>Planctomycetota</taxon>
        <taxon>Phycisphaerae</taxon>
        <taxon>environmental samples</taxon>
    </lineage>
</organism>
<feature type="non-terminal residue" evidence="2">
    <location>
        <position position="1"/>
    </location>
</feature>
<sequence>ASRPGVCHDRRDVAVLRRRRRGGRRRLDPVPRPERRRRRRGPVRGRPVREGLRLDGRPPGQGARFAGRLEGPGLPHLVRRGRRQAARRLPECQGRLGRLEDGLRLREVPPARGQQLLVGLAGGRRRRRLRRLVDAGEVHLVLSEPRREGTLDTGRRPVQERAGAGHVAGRRRGRGGTGQRPGGPQEQPARVRPPDRRDAVEGRAGEHRQGGHVDAGRVPAAGRVAAAGRVHDEGAGVHGRRPQVRAGRVGGAEGARRAHGRLAGGGGRPGAGRLRGRGAAPAAGGRPPGEAGGRAGGRLQGGPRRPVRADAGGEGRPGLPVGRRGARHLPGAGHRQAGVEREGRRHVLRVAGVRRRHALVHEPQGRPGRRPGGGRVRADGQDPPRRAEPRHAGRRRREDVPADGDEAGLREPAAGV</sequence>
<gene>
    <name evidence="2" type="ORF">AVDCRST_MAG64-4140</name>
</gene>
<feature type="region of interest" description="Disordered" evidence="1">
    <location>
        <begin position="146"/>
        <end position="416"/>
    </location>
</feature>
<dbReference type="AlphaFoldDB" id="A0A6J4QCW9"/>
<dbReference type="EMBL" id="CADCUQ010000951">
    <property type="protein sequence ID" value="CAA9440294.1"/>
    <property type="molecule type" value="Genomic_DNA"/>
</dbReference>
<feature type="compositionally biased region" description="Basic and acidic residues" evidence="1">
    <location>
        <begin position="1"/>
        <end position="15"/>
    </location>
</feature>
<feature type="compositionally biased region" description="Basic residues" evidence="1">
    <location>
        <begin position="34"/>
        <end position="43"/>
    </location>
</feature>
<evidence type="ECO:0000256" key="1">
    <source>
        <dbReference type="SAM" id="MobiDB-lite"/>
    </source>
</evidence>
<reference evidence="2" key="1">
    <citation type="submission" date="2020-02" db="EMBL/GenBank/DDBJ databases">
        <authorList>
            <person name="Meier V. D."/>
        </authorList>
    </citation>
    <scope>NUCLEOTIDE SEQUENCE</scope>
    <source>
        <strain evidence="2">AVDCRST_MAG64</strain>
    </source>
</reference>
<feature type="region of interest" description="Disordered" evidence="1">
    <location>
        <begin position="1"/>
        <end position="75"/>
    </location>
</feature>
<proteinExistence type="predicted"/>
<feature type="compositionally biased region" description="Low complexity" evidence="1">
    <location>
        <begin position="216"/>
        <end position="228"/>
    </location>
</feature>
<protein>
    <submittedName>
        <fullName evidence="2">Uncharacterized protein</fullName>
    </submittedName>
</protein>
<feature type="compositionally biased region" description="Basic and acidic residues" evidence="1">
    <location>
        <begin position="376"/>
        <end position="400"/>
    </location>
</feature>
<name>A0A6J4QCW9_9BACT</name>
<evidence type="ECO:0000313" key="2">
    <source>
        <dbReference type="EMBL" id="CAA9440294.1"/>
    </source>
</evidence>
<feature type="compositionally biased region" description="Gly residues" evidence="1">
    <location>
        <begin position="286"/>
        <end position="300"/>
    </location>
</feature>